<sequence>MLRIKVSRKEKTDKIIGRMPPETMEAAAMKDNEIENSDGDGVQLEYKESSDKMNFSDPDSEQEVFSNIQAIIKVKDNLGRLTSAEYFWIVVHSRTSSQSHLLSD</sequence>
<name>A0A7R9JPJ2_TIMGE</name>
<gene>
    <name evidence="1" type="ORF">TGEB3V08_LOCUS1118</name>
</gene>
<protein>
    <submittedName>
        <fullName evidence="1">Uncharacterized protein</fullName>
    </submittedName>
</protein>
<dbReference type="EMBL" id="OE839343">
    <property type="protein sequence ID" value="CAD7586841.1"/>
    <property type="molecule type" value="Genomic_DNA"/>
</dbReference>
<organism evidence="1">
    <name type="scientific">Timema genevievae</name>
    <name type="common">Walking stick</name>
    <dbReference type="NCBI Taxonomy" id="629358"/>
    <lineage>
        <taxon>Eukaryota</taxon>
        <taxon>Metazoa</taxon>
        <taxon>Ecdysozoa</taxon>
        <taxon>Arthropoda</taxon>
        <taxon>Hexapoda</taxon>
        <taxon>Insecta</taxon>
        <taxon>Pterygota</taxon>
        <taxon>Neoptera</taxon>
        <taxon>Polyneoptera</taxon>
        <taxon>Phasmatodea</taxon>
        <taxon>Timematodea</taxon>
        <taxon>Timematoidea</taxon>
        <taxon>Timematidae</taxon>
        <taxon>Timema</taxon>
    </lineage>
</organism>
<dbReference type="AlphaFoldDB" id="A0A7R9JPJ2"/>
<evidence type="ECO:0000313" key="1">
    <source>
        <dbReference type="EMBL" id="CAD7586841.1"/>
    </source>
</evidence>
<accession>A0A7R9JPJ2</accession>
<proteinExistence type="predicted"/>
<reference evidence="1" key="1">
    <citation type="submission" date="2020-11" db="EMBL/GenBank/DDBJ databases">
        <authorList>
            <person name="Tran Van P."/>
        </authorList>
    </citation>
    <scope>NUCLEOTIDE SEQUENCE</scope>
</reference>